<keyword evidence="4 11" id="KW-0812">Transmembrane</keyword>
<dbReference type="FunFam" id="1.10.287.70:FF:000048">
    <property type="entry name" value="Cytochrome c oxidase subunit 3"/>
    <property type="match status" value="1"/>
</dbReference>
<evidence type="ECO:0000256" key="4">
    <source>
        <dbReference type="ARBA" id="ARBA00022692"/>
    </source>
</evidence>
<keyword evidence="9 12" id="KW-0472">Membrane</keyword>
<evidence type="ECO:0000313" key="14">
    <source>
        <dbReference type="EMBL" id="AIG23207.1"/>
    </source>
</evidence>
<dbReference type="GO" id="GO:0045277">
    <property type="term" value="C:respiratory chain complex IV"/>
    <property type="evidence" value="ECO:0007669"/>
    <property type="project" value="UniProtKB-ARBA"/>
</dbReference>
<keyword evidence="6" id="KW-1278">Translocase</keyword>
<protein>
    <recommendedName>
        <fullName evidence="3 11">Cytochrome c oxidase subunit 3</fullName>
    </recommendedName>
</protein>
<dbReference type="InterPro" id="IPR033945">
    <property type="entry name" value="Cyt_c_oxase_su3_dom"/>
</dbReference>
<dbReference type="PANTHER" id="PTHR11403:SF7">
    <property type="entry name" value="CYTOCHROME C OXIDASE SUBUNIT 3"/>
    <property type="match status" value="1"/>
</dbReference>
<dbReference type="PANTHER" id="PTHR11403">
    <property type="entry name" value="CYTOCHROME C OXIDASE SUBUNIT III"/>
    <property type="match status" value="1"/>
</dbReference>
<keyword evidence="5" id="KW-0999">Mitochondrion inner membrane</keyword>
<dbReference type="Gene3D" id="1.20.120.80">
    <property type="entry name" value="Cytochrome c oxidase, subunit III, four-helix bundle"/>
    <property type="match status" value="1"/>
</dbReference>
<keyword evidence="8 11" id="KW-0496">Mitochondrion</keyword>
<dbReference type="PROSITE" id="PS50253">
    <property type="entry name" value="COX3"/>
    <property type="match status" value="1"/>
</dbReference>
<evidence type="ECO:0000259" key="13">
    <source>
        <dbReference type="PROSITE" id="PS50253"/>
    </source>
</evidence>
<dbReference type="AlphaFoldDB" id="A0A075QS62"/>
<dbReference type="GO" id="GO:0005743">
    <property type="term" value="C:mitochondrial inner membrane"/>
    <property type="evidence" value="ECO:0007669"/>
    <property type="project" value="UniProtKB-SubCell"/>
</dbReference>
<comment type="catalytic activity">
    <reaction evidence="10">
        <text>4 Fe(II)-[cytochrome c] + O2 + 8 H(+)(in) = 4 Fe(III)-[cytochrome c] + 2 H2O + 4 H(+)(out)</text>
        <dbReference type="Rhea" id="RHEA:11436"/>
        <dbReference type="Rhea" id="RHEA-COMP:10350"/>
        <dbReference type="Rhea" id="RHEA-COMP:14399"/>
        <dbReference type="ChEBI" id="CHEBI:15377"/>
        <dbReference type="ChEBI" id="CHEBI:15378"/>
        <dbReference type="ChEBI" id="CHEBI:15379"/>
        <dbReference type="ChEBI" id="CHEBI:29033"/>
        <dbReference type="ChEBI" id="CHEBI:29034"/>
        <dbReference type="EC" id="7.1.1.9"/>
    </reaction>
    <physiologicalReaction direction="left-to-right" evidence="10">
        <dbReference type="Rhea" id="RHEA:11437"/>
    </physiologicalReaction>
</comment>
<feature type="transmembrane region" description="Helical" evidence="12">
    <location>
        <begin position="129"/>
        <end position="147"/>
    </location>
</feature>
<evidence type="ECO:0000256" key="11">
    <source>
        <dbReference type="RuleBase" id="RU003375"/>
    </source>
</evidence>
<dbReference type="Gene3D" id="1.10.287.70">
    <property type="match status" value="1"/>
</dbReference>
<feature type="transmembrane region" description="Helical" evidence="12">
    <location>
        <begin position="40"/>
        <end position="58"/>
    </location>
</feature>
<evidence type="ECO:0000256" key="9">
    <source>
        <dbReference type="ARBA" id="ARBA00023136"/>
    </source>
</evidence>
<dbReference type="InterPro" id="IPR013833">
    <property type="entry name" value="Cyt_c_oxidase_su3_a-hlx"/>
</dbReference>
<gene>
    <name evidence="14" type="primary">COX3</name>
</gene>
<feature type="transmembrane region" description="Helical" evidence="12">
    <location>
        <begin position="159"/>
        <end position="179"/>
    </location>
</feature>
<evidence type="ECO:0000256" key="10">
    <source>
        <dbReference type="ARBA" id="ARBA00049512"/>
    </source>
</evidence>
<evidence type="ECO:0000256" key="5">
    <source>
        <dbReference type="ARBA" id="ARBA00022792"/>
    </source>
</evidence>
<dbReference type="CDD" id="cd01665">
    <property type="entry name" value="Cyt_c_Oxidase_III"/>
    <property type="match status" value="1"/>
</dbReference>
<dbReference type="InterPro" id="IPR035973">
    <property type="entry name" value="Cyt_c_oxidase_su3-like_sf"/>
</dbReference>
<evidence type="ECO:0000256" key="2">
    <source>
        <dbReference type="ARBA" id="ARBA00010581"/>
    </source>
</evidence>
<accession>A0A075QS62</accession>
<feature type="transmembrane region" description="Helical" evidence="12">
    <location>
        <begin position="191"/>
        <end position="220"/>
    </location>
</feature>
<dbReference type="SUPFAM" id="SSF81452">
    <property type="entry name" value="Cytochrome c oxidase subunit III-like"/>
    <property type="match status" value="1"/>
</dbReference>
<evidence type="ECO:0000256" key="3">
    <source>
        <dbReference type="ARBA" id="ARBA00015944"/>
    </source>
</evidence>
<geneLocation type="mitochondrion" evidence="14"/>
<evidence type="ECO:0000256" key="1">
    <source>
        <dbReference type="ARBA" id="ARBA00004448"/>
    </source>
</evidence>
<proteinExistence type="inferred from homology"/>
<dbReference type="FunFam" id="1.20.120.80:FF:000002">
    <property type="entry name" value="Cytochrome c oxidase subunit 3"/>
    <property type="match status" value="1"/>
</dbReference>
<dbReference type="GO" id="GO:0004129">
    <property type="term" value="F:cytochrome-c oxidase activity"/>
    <property type="evidence" value="ECO:0007669"/>
    <property type="project" value="UniProtKB-EC"/>
</dbReference>
<feature type="transmembrane region" description="Helical" evidence="12">
    <location>
        <begin position="79"/>
        <end position="102"/>
    </location>
</feature>
<dbReference type="GO" id="GO:0006123">
    <property type="term" value="P:mitochondrial electron transport, cytochrome c to oxygen"/>
    <property type="evidence" value="ECO:0007669"/>
    <property type="project" value="TreeGrafter"/>
</dbReference>
<feature type="transmembrane region" description="Helical" evidence="12">
    <location>
        <begin position="16"/>
        <end position="34"/>
    </location>
</feature>
<comment type="function">
    <text evidence="11">Component of the cytochrome c oxidase, the last enzyme in the mitochondrial electron transport chain which drives oxidative phosphorylation. The respiratory chain contains 3 multisubunit complexes succinate dehydrogenase (complex II, CII), ubiquinol-cytochrome c oxidoreductase (cytochrome b-c1 complex, complex III, CIII) and cytochrome c oxidase (complex IV, CIV), that cooperate to transfer electrons derived from NADH and succinate to molecular oxygen, creating an electrochemical gradient over the inner membrane that drives transmembrane transport and the ATP synthase. Cytochrome c oxidase is the component of the respiratory chain that catalyzes the reduction of oxygen to water. Electrons originating from reduced cytochrome c in the intermembrane space (IMS) are transferred via the dinuclear copper A center (CU(A)) of subunit 2 and heme A of subunit 1 to the active site in subunit 1, a binuclear center (BNC) formed by heme A3 and copper B (CU(B)). The BNC reduces molecular oxygen to 2 water molecules using 4 electrons from cytochrome c in the IMS and 4 protons from the mitochondrial matrix.</text>
</comment>
<feature type="transmembrane region" description="Helical" evidence="12">
    <location>
        <begin position="240"/>
        <end position="260"/>
    </location>
</feature>
<dbReference type="EMBL" id="KJ868123">
    <property type="protein sequence ID" value="AIG23207.1"/>
    <property type="molecule type" value="Genomic_DNA"/>
</dbReference>
<dbReference type="Pfam" id="PF00510">
    <property type="entry name" value="COX3"/>
    <property type="match status" value="1"/>
</dbReference>
<organism evidence="14">
    <name type="scientific">Marmosa murina</name>
    <name type="common">Linnaeus's mouse opossum</name>
    <name type="synonym">Didelphis murina</name>
    <dbReference type="NCBI Taxonomy" id="126295"/>
    <lineage>
        <taxon>Eukaryota</taxon>
        <taxon>Metazoa</taxon>
        <taxon>Chordata</taxon>
        <taxon>Craniata</taxon>
        <taxon>Vertebrata</taxon>
        <taxon>Euteleostomi</taxon>
        <taxon>Mammalia</taxon>
        <taxon>Metatheria</taxon>
        <taxon>Didelphimorphia</taxon>
        <taxon>Didelphidae</taxon>
        <taxon>Marmosa</taxon>
        <taxon>Marmosa</taxon>
    </lineage>
</organism>
<evidence type="ECO:0000256" key="12">
    <source>
        <dbReference type="SAM" id="Phobius"/>
    </source>
</evidence>
<sequence length="261" mass="29946">MTHQTHAYHMVNPSPWPLTGALSALLMTSGLVMWFHHNSISLLTIGLTSMLLTMYQWWRDIVREGTFQGHHTPVVQKGLRYGMILFILSEVFFFIGFFWAFYHSSLAPTPELGGCWPPTGIYPLNPLEVPLLNTSILLASGVSITWAHHSLMEGNRNQMIQALSITILLGLYFTILQAMEYYEAPFTISDGIYGSTFFVATGFHGLHVIIGSTFLIICLLRQFYYHFTSTHHFGFEAAAWYWHFVDVVWLFLYVSIYWWGS</sequence>
<comment type="subcellular location">
    <subcellularLocation>
        <location evidence="1">Mitochondrion inner membrane</location>
        <topology evidence="1">Multi-pass membrane protein</topology>
    </subcellularLocation>
</comment>
<reference evidence="14" key="1">
    <citation type="journal article" date="2014" name="Mol. Biol. Evol.">
        <title>Molecular phylogeny, biogeography, and habitat preference evolution of marsupials.</title>
        <authorList>
            <person name="Mitchell K.J."/>
            <person name="Pratt R.C."/>
            <person name="Watson L.N."/>
            <person name="Gibb G.C."/>
            <person name="Llamas B."/>
            <person name="Kasper M."/>
            <person name="Edson J."/>
            <person name="Hopwood B."/>
            <person name="Male D."/>
            <person name="Armstrong K."/>
            <person name="Meyer M."/>
            <person name="Hofreiter M."/>
            <person name="Austin J."/>
            <person name="Donnellan S.C."/>
            <person name="Lee M.S.Y."/>
            <person name="Phillips M.J."/>
            <person name="Cooper A."/>
        </authorList>
    </citation>
    <scope>NUCLEOTIDE SEQUENCE</scope>
</reference>
<evidence type="ECO:0000256" key="7">
    <source>
        <dbReference type="ARBA" id="ARBA00022989"/>
    </source>
</evidence>
<evidence type="ECO:0000256" key="8">
    <source>
        <dbReference type="ARBA" id="ARBA00023128"/>
    </source>
</evidence>
<name>A0A075QS62_MARMU</name>
<dbReference type="InterPro" id="IPR024791">
    <property type="entry name" value="Cyt_c/ubiquinol_Oxase_su3"/>
</dbReference>
<feature type="domain" description="Heme-copper oxidase subunit III family profile" evidence="13">
    <location>
        <begin position="4"/>
        <end position="261"/>
    </location>
</feature>
<evidence type="ECO:0000256" key="6">
    <source>
        <dbReference type="ARBA" id="ARBA00022967"/>
    </source>
</evidence>
<keyword evidence="7 12" id="KW-1133">Transmembrane helix</keyword>
<dbReference type="InterPro" id="IPR000298">
    <property type="entry name" value="Cyt_c_oxidase-like_su3"/>
</dbReference>
<comment type="similarity">
    <text evidence="2 11">Belongs to the cytochrome c oxidase subunit 3 family.</text>
</comment>